<keyword evidence="13" id="KW-1185">Reference proteome</keyword>
<dbReference type="CDD" id="cd18793">
    <property type="entry name" value="SF2_C_SNF"/>
    <property type="match status" value="1"/>
</dbReference>
<evidence type="ECO:0000256" key="3">
    <source>
        <dbReference type="ARBA" id="ARBA00022741"/>
    </source>
</evidence>
<accession>A0A7R9PZ28</accession>
<keyword evidence="7" id="KW-0238">DNA-binding</keyword>
<dbReference type="Proteomes" id="UP000759131">
    <property type="component" value="Unassembled WGS sequence"/>
</dbReference>
<keyword evidence="6" id="KW-0067">ATP-binding</keyword>
<dbReference type="GO" id="GO:0004386">
    <property type="term" value="F:helicase activity"/>
    <property type="evidence" value="ECO:0007669"/>
    <property type="project" value="UniProtKB-KW"/>
</dbReference>
<organism evidence="12">
    <name type="scientific">Medioppia subpectinata</name>
    <dbReference type="NCBI Taxonomy" id="1979941"/>
    <lineage>
        <taxon>Eukaryota</taxon>
        <taxon>Metazoa</taxon>
        <taxon>Ecdysozoa</taxon>
        <taxon>Arthropoda</taxon>
        <taxon>Chelicerata</taxon>
        <taxon>Arachnida</taxon>
        <taxon>Acari</taxon>
        <taxon>Acariformes</taxon>
        <taxon>Sarcoptiformes</taxon>
        <taxon>Oribatida</taxon>
        <taxon>Brachypylina</taxon>
        <taxon>Oppioidea</taxon>
        <taxon>Oppiidae</taxon>
        <taxon>Medioppia</taxon>
    </lineage>
</organism>
<dbReference type="InterPro" id="IPR014001">
    <property type="entry name" value="Helicase_ATP-bd"/>
</dbReference>
<evidence type="ECO:0000259" key="11">
    <source>
        <dbReference type="PROSITE" id="PS51194"/>
    </source>
</evidence>
<feature type="domain" description="Helicase ATP-binding" evidence="10">
    <location>
        <begin position="195"/>
        <end position="384"/>
    </location>
</feature>
<dbReference type="InterPro" id="IPR027417">
    <property type="entry name" value="P-loop_NTPase"/>
</dbReference>
<dbReference type="Gene3D" id="1.20.120.850">
    <property type="entry name" value="SWI2/SNF2 ATPases, N-terminal domain"/>
    <property type="match status" value="1"/>
</dbReference>
<keyword evidence="8" id="KW-0539">Nucleus</keyword>
<dbReference type="InterPro" id="IPR000330">
    <property type="entry name" value="SNF2_N"/>
</dbReference>
<evidence type="ECO:0000259" key="10">
    <source>
        <dbReference type="PROSITE" id="PS51192"/>
    </source>
</evidence>
<dbReference type="AlphaFoldDB" id="A0A7R9PZ28"/>
<feature type="compositionally biased region" description="Basic and acidic residues" evidence="9">
    <location>
        <begin position="103"/>
        <end position="120"/>
    </location>
</feature>
<feature type="compositionally biased region" description="Acidic residues" evidence="9">
    <location>
        <begin position="77"/>
        <end position="91"/>
    </location>
</feature>
<dbReference type="Gene3D" id="3.40.50.10810">
    <property type="entry name" value="Tandem AAA-ATPase domain"/>
    <property type="match status" value="1"/>
</dbReference>
<name>A0A7R9PZ28_9ACAR</name>
<feature type="region of interest" description="Disordered" evidence="9">
    <location>
        <begin position="514"/>
        <end position="569"/>
    </location>
</feature>
<dbReference type="EMBL" id="CAJPIZ010003657">
    <property type="protein sequence ID" value="CAG2106633.1"/>
    <property type="molecule type" value="Genomic_DNA"/>
</dbReference>
<gene>
    <name evidence="12" type="ORF">OSB1V03_LOCUS6636</name>
</gene>
<dbReference type="PROSITE" id="PS51192">
    <property type="entry name" value="HELICASE_ATP_BIND_1"/>
    <property type="match status" value="1"/>
</dbReference>
<dbReference type="InterPro" id="IPR001650">
    <property type="entry name" value="Helicase_C-like"/>
</dbReference>
<dbReference type="Pfam" id="PF00176">
    <property type="entry name" value="SNF2-rel_dom"/>
    <property type="match status" value="1"/>
</dbReference>
<evidence type="ECO:0000256" key="1">
    <source>
        <dbReference type="ARBA" id="ARBA00004123"/>
    </source>
</evidence>
<dbReference type="GO" id="GO:0005634">
    <property type="term" value="C:nucleus"/>
    <property type="evidence" value="ECO:0007669"/>
    <property type="project" value="UniProtKB-SubCell"/>
</dbReference>
<feature type="compositionally biased region" description="Basic residues" evidence="9">
    <location>
        <begin position="53"/>
        <end position="72"/>
    </location>
</feature>
<dbReference type="EMBL" id="OC858232">
    <property type="protein sequence ID" value="CAD7626203.1"/>
    <property type="molecule type" value="Genomic_DNA"/>
</dbReference>
<dbReference type="InterPro" id="IPR049730">
    <property type="entry name" value="SNF2/RAD54-like_C"/>
</dbReference>
<dbReference type="SMART" id="SM00490">
    <property type="entry name" value="HELICc"/>
    <property type="match status" value="1"/>
</dbReference>
<evidence type="ECO:0000256" key="9">
    <source>
        <dbReference type="SAM" id="MobiDB-lite"/>
    </source>
</evidence>
<dbReference type="InterPro" id="IPR044574">
    <property type="entry name" value="ARIP4-like"/>
</dbReference>
<reference evidence="12" key="1">
    <citation type="submission" date="2020-11" db="EMBL/GenBank/DDBJ databases">
        <authorList>
            <person name="Tran Van P."/>
        </authorList>
    </citation>
    <scope>NUCLEOTIDE SEQUENCE</scope>
</reference>
<dbReference type="GO" id="GO:0003677">
    <property type="term" value="F:DNA binding"/>
    <property type="evidence" value="ECO:0007669"/>
    <property type="project" value="UniProtKB-KW"/>
</dbReference>
<keyword evidence="5" id="KW-0347">Helicase</keyword>
<evidence type="ECO:0000313" key="13">
    <source>
        <dbReference type="Proteomes" id="UP000759131"/>
    </source>
</evidence>
<evidence type="ECO:0008006" key="14">
    <source>
        <dbReference type="Google" id="ProtNLM"/>
    </source>
</evidence>
<dbReference type="SMART" id="SM00487">
    <property type="entry name" value="DEXDc"/>
    <property type="match status" value="1"/>
</dbReference>
<evidence type="ECO:0000256" key="8">
    <source>
        <dbReference type="ARBA" id="ARBA00023242"/>
    </source>
</evidence>
<dbReference type="PANTHER" id="PTHR45797:SF3">
    <property type="entry name" value="TRANSCRIPTIONAL REGULATOR ATRX HOMOLOG"/>
    <property type="match status" value="1"/>
</dbReference>
<dbReference type="PROSITE" id="PS51194">
    <property type="entry name" value="HELICASE_CTER"/>
    <property type="match status" value="1"/>
</dbReference>
<dbReference type="OrthoDB" id="21111at2759"/>
<dbReference type="Pfam" id="PF00271">
    <property type="entry name" value="Helicase_C"/>
    <property type="match status" value="1"/>
</dbReference>
<comment type="similarity">
    <text evidence="2">Belongs to the SNF2/RAD54 helicase family.</text>
</comment>
<evidence type="ECO:0000313" key="12">
    <source>
        <dbReference type="EMBL" id="CAD7626203.1"/>
    </source>
</evidence>
<evidence type="ECO:0000256" key="5">
    <source>
        <dbReference type="ARBA" id="ARBA00022806"/>
    </source>
</evidence>
<evidence type="ECO:0000256" key="2">
    <source>
        <dbReference type="ARBA" id="ARBA00007025"/>
    </source>
</evidence>
<dbReference type="Gene3D" id="3.40.50.300">
    <property type="entry name" value="P-loop containing nucleotide triphosphate hydrolases"/>
    <property type="match status" value="2"/>
</dbReference>
<feature type="region of interest" description="Disordered" evidence="9">
    <location>
        <begin position="1"/>
        <end position="120"/>
    </location>
</feature>
<dbReference type="GO" id="GO:0016887">
    <property type="term" value="F:ATP hydrolysis activity"/>
    <property type="evidence" value="ECO:0007669"/>
    <property type="project" value="InterPro"/>
</dbReference>
<dbReference type="SUPFAM" id="SSF52540">
    <property type="entry name" value="P-loop containing nucleoside triphosphate hydrolases"/>
    <property type="match status" value="2"/>
</dbReference>
<dbReference type="InterPro" id="IPR038718">
    <property type="entry name" value="SNF2-like_sf"/>
</dbReference>
<keyword evidence="4" id="KW-0378">Hydrolase</keyword>
<sequence>MRRRRQLSDDEEYGTNDKHETSESSSEAESSDGMDPSAHDSDSEYASDENVKKKSSKQKAKKGKGKAKRKRVKINDSSDDDDCQVLSDENDSPNKSRKHIKKIISDKKLKQQTKDAAEAERERMKRIKEKQLEYNDLMKDRTLKSTDVKELILEFDKDTKEVLVEVDHTLVKFLKPHQTDGIQFMYNCLIETVDQVEGSEGSGAILAHSMGLGKTLQVITFLYTIMTHKDIKKHIKRSLVICPVNTIKNWANEFNIWLNDNDLDDLLVFEMFDAKTPYQRAELLNIWYKRGGVMIIGLTLYSNLVMGRGKKPPKSVRDSIHKTLVDPGPDVVVCDEGHLLKNEKTAYNKAVSQLKCLRRVVLTGTPLQNNLIEYHVMVSFVKPSLLGTKKEFINRFVSPITNGQHEDSTDYDVKIMKKRVHILHTLLNGCVHRKDYNVLVPYLPPKLEFVLSVCLTEKQIELYSQYLETQTDKQRMSLLADYGVLRLVWNHPILLFEQHRRRLEKQEAMDEFINDDEDVDTPVSGDSDIECLDGKAGPSNPPKRRMRTRFGDKDESEEEVKEESNSSDGYSDAWFAKILKKDESKRIELSGKFILLFSILEECEKLGDKILLFSQSLDTLDLVEEMLRIRSQKAEEETDKIPEIDLETNCATDATNIWVKNRDYFRLDGSTASDYRKAWIDLFNEENNYRARLFLLSTKAGGLGINLVGANRCIIFDASWNPSHDVQAIFRVFRFGQKKPVYVYRFVAQGSMEEKIYERQIIKQSLSCRVVDEQSIQRHFKASEMSELYVFAPDTSKDRPTPKVPKDRLLAELLIKHKDYIVKYHEHDSLLENRPEEEMTEEEKQSAWNEYEQEKDQLFLREQQERDQRLQRENYLAQMQQQNQQQQQQQNLFQSPLYQQQMAQLFQTYGQNQFSQQIYQNIMKQQELVRKQQQQRYNEQRAQELARQAAAAAARPAVPAGGLPGYDVMTVEDLCKYLKTTNPTISSSDLIQRTFSVIENGLTMCNKELTSVKEAMRQQQQNSIELRPKYEKLAKEVYNLNLQKTRAQTIFTVGPTGRAAPSILRNNLQSQYMTNTVLLPSTSNTKPTSVLIEEVD</sequence>
<proteinExistence type="inferred from homology"/>
<evidence type="ECO:0000256" key="7">
    <source>
        <dbReference type="ARBA" id="ARBA00023125"/>
    </source>
</evidence>
<evidence type="ECO:0000256" key="4">
    <source>
        <dbReference type="ARBA" id="ARBA00022801"/>
    </source>
</evidence>
<keyword evidence="3" id="KW-0547">Nucleotide-binding</keyword>
<comment type="subcellular location">
    <subcellularLocation>
        <location evidence="1">Nucleus</location>
    </subcellularLocation>
</comment>
<dbReference type="GO" id="GO:0005524">
    <property type="term" value="F:ATP binding"/>
    <property type="evidence" value="ECO:0007669"/>
    <property type="project" value="UniProtKB-KW"/>
</dbReference>
<protein>
    <recommendedName>
        <fullName evidence="14">Transcriptional regulator ATRX homolog</fullName>
    </recommendedName>
</protein>
<feature type="domain" description="Helicase C-terminal" evidence="11">
    <location>
        <begin position="595"/>
        <end position="784"/>
    </location>
</feature>
<evidence type="ECO:0000256" key="6">
    <source>
        <dbReference type="ARBA" id="ARBA00022840"/>
    </source>
</evidence>
<dbReference type="PANTHER" id="PTHR45797">
    <property type="entry name" value="RAD54-LIKE"/>
    <property type="match status" value="1"/>
</dbReference>